<dbReference type="SMART" id="SM00347">
    <property type="entry name" value="HTH_MARR"/>
    <property type="match status" value="1"/>
</dbReference>
<dbReference type="Gene3D" id="3.40.630.30">
    <property type="match status" value="1"/>
</dbReference>
<gene>
    <name evidence="3" type="ORF">EAS64_36340</name>
</gene>
<dbReference type="Gene3D" id="1.10.10.10">
    <property type="entry name" value="Winged helix-like DNA-binding domain superfamily/Winged helix DNA-binding domain"/>
    <property type="match status" value="1"/>
</dbReference>
<name>A0A6P2BR53_9ACTN</name>
<dbReference type="EMBL" id="RPFW01000008">
    <property type="protein sequence ID" value="TVZ00931.1"/>
    <property type="molecule type" value="Genomic_DNA"/>
</dbReference>
<dbReference type="CDD" id="cd04301">
    <property type="entry name" value="NAT_SF"/>
    <property type="match status" value="1"/>
</dbReference>
<reference evidence="3 4" key="1">
    <citation type="submission" date="2018-11" db="EMBL/GenBank/DDBJ databases">
        <title>Trebonia kvetii gen.nov., sp.nov., a novel acidophilic actinobacterium, and proposal of the new actinobacterial family Treboniaceae fam. nov.</title>
        <authorList>
            <person name="Rapoport D."/>
            <person name="Sagova-Mareckova M."/>
            <person name="Sedlacek I."/>
            <person name="Provaznik J."/>
            <person name="Kralova S."/>
            <person name="Pavlinic D."/>
            <person name="Benes V."/>
            <person name="Kopecky J."/>
        </authorList>
    </citation>
    <scope>NUCLEOTIDE SEQUENCE [LARGE SCALE GENOMIC DNA]</scope>
    <source>
        <strain evidence="3 4">15Tr583</strain>
    </source>
</reference>
<proteinExistence type="predicted"/>
<dbReference type="OrthoDB" id="273614at2"/>
<evidence type="ECO:0000259" key="2">
    <source>
        <dbReference type="PROSITE" id="PS51186"/>
    </source>
</evidence>
<dbReference type="GO" id="GO:0003700">
    <property type="term" value="F:DNA-binding transcription factor activity"/>
    <property type="evidence" value="ECO:0007669"/>
    <property type="project" value="InterPro"/>
</dbReference>
<keyword evidence="4" id="KW-1185">Reference proteome</keyword>
<dbReference type="InterPro" id="IPR036388">
    <property type="entry name" value="WH-like_DNA-bd_sf"/>
</dbReference>
<dbReference type="PROSITE" id="PS51186">
    <property type="entry name" value="GNAT"/>
    <property type="match status" value="1"/>
</dbReference>
<dbReference type="AlphaFoldDB" id="A0A6P2BR53"/>
<evidence type="ECO:0000256" key="1">
    <source>
        <dbReference type="ARBA" id="ARBA00022679"/>
    </source>
</evidence>
<organism evidence="3 4">
    <name type="scientific">Trebonia kvetii</name>
    <dbReference type="NCBI Taxonomy" id="2480626"/>
    <lineage>
        <taxon>Bacteria</taxon>
        <taxon>Bacillati</taxon>
        <taxon>Actinomycetota</taxon>
        <taxon>Actinomycetes</taxon>
        <taxon>Streptosporangiales</taxon>
        <taxon>Treboniaceae</taxon>
        <taxon>Trebonia</taxon>
    </lineage>
</organism>
<dbReference type="InterPro" id="IPR000182">
    <property type="entry name" value="GNAT_dom"/>
</dbReference>
<dbReference type="PANTHER" id="PTHR13947:SF37">
    <property type="entry name" value="LD18367P"/>
    <property type="match status" value="1"/>
</dbReference>
<evidence type="ECO:0000313" key="4">
    <source>
        <dbReference type="Proteomes" id="UP000460272"/>
    </source>
</evidence>
<dbReference type="PANTHER" id="PTHR13947">
    <property type="entry name" value="GNAT FAMILY N-ACETYLTRANSFERASE"/>
    <property type="match status" value="1"/>
</dbReference>
<dbReference type="Proteomes" id="UP000460272">
    <property type="component" value="Unassembled WGS sequence"/>
</dbReference>
<feature type="domain" description="N-acetyltransferase" evidence="2">
    <location>
        <begin position="171"/>
        <end position="334"/>
    </location>
</feature>
<dbReference type="InterPro" id="IPR036390">
    <property type="entry name" value="WH_DNA-bd_sf"/>
</dbReference>
<dbReference type="GO" id="GO:0008080">
    <property type="term" value="F:N-acetyltransferase activity"/>
    <property type="evidence" value="ECO:0007669"/>
    <property type="project" value="InterPro"/>
</dbReference>
<dbReference type="InterPro" id="IPR000835">
    <property type="entry name" value="HTH_MarR-typ"/>
</dbReference>
<dbReference type="SUPFAM" id="SSF55729">
    <property type="entry name" value="Acyl-CoA N-acyltransferases (Nat)"/>
    <property type="match status" value="1"/>
</dbReference>
<accession>A0A6P2BR53</accession>
<comment type="caution">
    <text evidence="3">The sequence shown here is derived from an EMBL/GenBank/DDBJ whole genome shotgun (WGS) entry which is preliminary data.</text>
</comment>
<protein>
    <submittedName>
        <fullName evidence="3">MarR family transcriptional regulator</fullName>
    </submittedName>
</protein>
<dbReference type="Pfam" id="PF00583">
    <property type="entry name" value="Acetyltransf_1"/>
    <property type="match status" value="1"/>
</dbReference>
<keyword evidence="1" id="KW-0808">Transferase</keyword>
<sequence length="334" mass="36399">MEVPRVTTVSARRTTGPTPAQVAQVRAFNRFYTNVIGVLHGMYLDLPYTVTEGRVLFEIARGGTADVTWLRQSLDIDAGYLSRVLRHFEADGLVTRHRSATDARRQEIRLTDAGRSAAAELDARAVGQIGALLGDVDCAPLLDAMRVITESLGGTAQGSPVPDLASTERVVTLRPLAIGDLGWILQRHGTLYAAEFGWDATFEVFCAQIIAEYPALRDRNPGRAEGWIAEVDGVPAGSVCCVPDDDSPDSDNRARLRLLLVEPWARGLGLGGRLVDRCLNFAREAGYADIVLLTYDQLAAARRVYQAAGFHLDAEHPEEAFGQLMNGQTWARAL</sequence>
<dbReference type="Pfam" id="PF12802">
    <property type="entry name" value="MarR_2"/>
    <property type="match status" value="1"/>
</dbReference>
<dbReference type="SUPFAM" id="SSF46785">
    <property type="entry name" value="Winged helix' DNA-binding domain"/>
    <property type="match status" value="1"/>
</dbReference>
<dbReference type="InterPro" id="IPR050769">
    <property type="entry name" value="NAT_camello-type"/>
</dbReference>
<dbReference type="InterPro" id="IPR016181">
    <property type="entry name" value="Acyl_CoA_acyltransferase"/>
</dbReference>
<evidence type="ECO:0000313" key="3">
    <source>
        <dbReference type="EMBL" id="TVZ00931.1"/>
    </source>
</evidence>